<reference evidence="8" key="1">
    <citation type="submission" date="2015-08" db="EMBL/GenBank/DDBJ databases">
        <authorList>
            <person name="Babu N.S."/>
            <person name="Beckwith C.J."/>
            <person name="Beseler K.G."/>
            <person name="Brison A."/>
            <person name="Carone J.V."/>
            <person name="Caskin T.P."/>
            <person name="Diamond M."/>
            <person name="Durham M.E."/>
            <person name="Foxe J.M."/>
            <person name="Go M."/>
            <person name="Henderson B.A."/>
            <person name="Jones I.B."/>
            <person name="McGettigan J.A."/>
            <person name="Micheletti S.J."/>
            <person name="Nasrallah M.E."/>
            <person name="Ortiz D."/>
            <person name="Piller C.R."/>
            <person name="Privatt S.R."/>
            <person name="Schneider S.L."/>
            <person name="Sharp S."/>
            <person name="Smith T.C."/>
            <person name="Stanton J.D."/>
            <person name="Ullery H.E."/>
            <person name="Wilson R.J."/>
            <person name="Serrano M.G."/>
            <person name="Buck G."/>
            <person name="Lee V."/>
            <person name="Wang Y."/>
            <person name="Carvalho R."/>
            <person name="Voegtly L."/>
            <person name="Shi R."/>
            <person name="Duckworth R."/>
            <person name="Johnson A."/>
            <person name="Loviza R."/>
            <person name="Walstead R."/>
            <person name="Shah Z."/>
            <person name="Kiflezghi M."/>
            <person name="Wade K."/>
            <person name="Ball S.L."/>
            <person name="Bradley K.W."/>
            <person name="Asai D.J."/>
            <person name="Bowman C.A."/>
            <person name="Russell D.A."/>
            <person name="Pope W.H."/>
            <person name="Jacobs-Sera D."/>
            <person name="Hendrix R.W."/>
            <person name="Hatfull G.F."/>
        </authorList>
    </citation>
    <scope>NUCLEOTIDE SEQUENCE</scope>
</reference>
<evidence type="ECO:0000256" key="6">
    <source>
        <dbReference type="ARBA" id="ARBA00022801"/>
    </source>
</evidence>
<dbReference type="GO" id="GO:0006508">
    <property type="term" value="P:proteolysis"/>
    <property type="evidence" value="ECO:0007669"/>
    <property type="project" value="UniProtKB-KW"/>
</dbReference>
<evidence type="ECO:0000256" key="4">
    <source>
        <dbReference type="ARBA" id="ARBA00022438"/>
    </source>
</evidence>
<proteinExistence type="inferred from homology"/>
<dbReference type="GO" id="GO:0070006">
    <property type="term" value="F:metalloaminopeptidase activity"/>
    <property type="evidence" value="ECO:0007669"/>
    <property type="project" value="InterPro"/>
</dbReference>
<evidence type="ECO:0000259" key="7">
    <source>
        <dbReference type="PROSITE" id="PS00631"/>
    </source>
</evidence>
<dbReference type="InterPro" id="IPR043472">
    <property type="entry name" value="Macro_dom-like"/>
</dbReference>
<comment type="catalytic activity">
    <reaction evidence="1">
        <text>Release of an N-terminal amino acid, Xaa-|-Yaa-, in which Xaa is preferably Leu, but may be other amino acids including Pro although not Arg or Lys, and Yaa may be Pro. Amino acid amides and methyl esters are also readily hydrolyzed, but rates on arylamides are exceedingly low.</text>
        <dbReference type="EC" id="3.4.11.1"/>
    </reaction>
</comment>
<feature type="domain" description="Cytosol aminopeptidase" evidence="7">
    <location>
        <begin position="348"/>
        <end position="355"/>
    </location>
</feature>
<organism evidence="8">
    <name type="scientific">metagenome</name>
    <dbReference type="NCBI Taxonomy" id="256318"/>
    <lineage>
        <taxon>unclassified sequences</taxon>
        <taxon>metagenomes</taxon>
    </lineage>
</organism>
<dbReference type="Gene3D" id="3.40.630.10">
    <property type="entry name" value="Zn peptidases"/>
    <property type="match status" value="1"/>
</dbReference>
<name>A0A2P2C6E9_9ZZZZ</name>
<dbReference type="GO" id="GO:0005737">
    <property type="term" value="C:cytoplasm"/>
    <property type="evidence" value="ECO:0007669"/>
    <property type="project" value="InterPro"/>
</dbReference>
<dbReference type="SUPFAM" id="SSF53187">
    <property type="entry name" value="Zn-dependent exopeptidases"/>
    <property type="match status" value="1"/>
</dbReference>
<evidence type="ECO:0000256" key="5">
    <source>
        <dbReference type="ARBA" id="ARBA00022670"/>
    </source>
</evidence>
<dbReference type="Gene3D" id="3.40.220.10">
    <property type="entry name" value="Leucine Aminopeptidase, subunit E, domain 1"/>
    <property type="match status" value="1"/>
</dbReference>
<evidence type="ECO:0000256" key="3">
    <source>
        <dbReference type="ARBA" id="ARBA00012565"/>
    </source>
</evidence>
<comment type="similarity">
    <text evidence="2">Belongs to the peptidase M17 family.</text>
</comment>
<dbReference type="NCBIfam" id="NF002073">
    <property type="entry name" value="PRK00913.1-2"/>
    <property type="match status" value="1"/>
</dbReference>
<dbReference type="EC" id="3.4.11.1" evidence="3"/>
<accession>A0A2P2C6E9</accession>
<dbReference type="CDD" id="cd00433">
    <property type="entry name" value="Peptidase_M17"/>
    <property type="match status" value="1"/>
</dbReference>
<evidence type="ECO:0000313" key="8">
    <source>
        <dbReference type="EMBL" id="CUR57587.1"/>
    </source>
</evidence>
<evidence type="ECO:0000256" key="1">
    <source>
        <dbReference type="ARBA" id="ARBA00000135"/>
    </source>
</evidence>
<dbReference type="HAMAP" id="MF_00181">
    <property type="entry name" value="Cytosol_peptidase_M17"/>
    <property type="match status" value="1"/>
</dbReference>
<keyword evidence="5" id="KW-0645">Protease</keyword>
<dbReference type="InterPro" id="IPR008283">
    <property type="entry name" value="Peptidase_M17_N"/>
</dbReference>
<sequence length="501" mass="50926">MTVAQGFDPLPSLQATTSVSVVDSADAVGEAAVLGILVATSGDAPADLGIERSGLEANAFTGEVGQALLVPRASGLPVVAVGVGDPADLDVTALRNAAAAFANGVSAHGSLAIALPDTAGMTAAAAAQAVVEGVLLSRYEYAALKSKAVREPIAELFLITAQTSAEEARAGADRGTTYSRVTSMARDLANSPPAHLTATRMAEAAQTVGADTGLDVEVFDKDALVELGCGGLLGVNKGSSEPPRMIKLTYRPADAAPDAPRLTFVGKGIMYDSGGISLKPADGTHATMKNDMTGAGDVLSAMSALRELACPTVVTGYLMCTDNMPSGTALGMGDVLTIRGGKTVEVLNTDAEGRLVMSDALVLATEEGADAVVDIATLTGASMRALGTEIATVNGNHQGLIEQIKVAAESTDEPVWQLPLAKRYLPQIASDIADINNLGGPNGGAITAALFLAEFVGDTPWAHLDIAGTAQAEAAQAWRPKGCTGFGARLLVDLAMSFSKP</sequence>
<protein>
    <recommendedName>
        <fullName evidence="3">leucyl aminopeptidase</fullName>
        <ecNumber evidence="3">3.4.11.1</ecNumber>
    </recommendedName>
</protein>
<evidence type="ECO:0000256" key="2">
    <source>
        <dbReference type="ARBA" id="ARBA00009528"/>
    </source>
</evidence>
<dbReference type="InterPro" id="IPR011356">
    <property type="entry name" value="Leucine_aapep/pepB"/>
</dbReference>
<keyword evidence="6 8" id="KW-0378">Hydrolase</keyword>
<dbReference type="PANTHER" id="PTHR11963">
    <property type="entry name" value="LEUCINE AMINOPEPTIDASE-RELATED"/>
    <property type="match status" value="1"/>
</dbReference>
<dbReference type="Pfam" id="PF02789">
    <property type="entry name" value="Peptidase_M17_N"/>
    <property type="match status" value="1"/>
</dbReference>
<dbReference type="PRINTS" id="PR00481">
    <property type="entry name" value="LAMNOPPTDASE"/>
</dbReference>
<dbReference type="Pfam" id="PF00883">
    <property type="entry name" value="Peptidase_M17"/>
    <property type="match status" value="1"/>
</dbReference>
<keyword evidence="4 8" id="KW-0031">Aminopeptidase</keyword>
<dbReference type="GO" id="GO:0030145">
    <property type="term" value="F:manganese ion binding"/>
    <property type="evidence" value="ECO:0007669"/>
    <property type="project" value="InterPro"/>
</dbReference>
<dbReference type="InterPro" id="IPR023042">
    <property type="entry name" value="Peptidase_M17_leu_NH2_pept"/>
</dbReference>
<dbReference type="PANTHER" id="PTHR11963:SF23">
    <property type="entry name" value="CYTOSOL AMINOPEPTIDASE"/>
    <property type="match status" value="1"/>
</dbReference>
<dbReference type="AlphaFoldDB" id="A0A2P2C6E9"/>
<dbReference type="PROSITE" id="PS00631">
    <property type="entry name" value="CYTOSOL_AP"/>
    <property type="match status" value="1"/>
</dbReference>
<dbReference type="SUPFAM" id="SSF52949">
    <property type="entry name" value="Macro domain-like"/>
    <property type="match status" value="1"/>
</dbReference>
<dbReference type="InterPro" id="IPR000819">
    <property type="entry name" value="Peptidase_M17_C"/>
</dbReference>
<dbReference type="EMBL" id="CZKA01000037">
    <property type="protein sequence ID" value="CUR57587.1"/>
    <property type="molecule type" value="Genomic_DNA"/>
</dbReference>
<gene>
    <name evidence="8" type="primary">pepA</name>
    <name evidence="8" type="ORF">NOCA2420091</name>
</gene>